<dbReference type="AlphaFoldDB" id="G0AIH3"/>
<reference evidence="10" key="6">
    <citation type="submission" date="2011-05" db="EMBL/GenBank/DDBJ databases">
        <title>Complete sequence of Collimonas fungivorans Ter331.</title>
        <authorList>
            <person name="Leveau J.H."/>
        </authorList>
    </citation>
    <scope>NUCLEOTIDE SEQUENCE [LARGE SCALE GENOMIC DNA]</scope>
    <source>
        <strain evidence="10">Ter331</strain>
    </source>
</reference>
<dbReference type="Proteomes" id="UP000008392">
    <property type="component" value="Chromosome"/>
</dbReference>
<keyword evidence="6" id="KW-0472">Membrane</keyword>
<protein>
    <submittedName>
        <fullName evidence="9">Methyl-accepting chemotaxis sensory transducer</fullName>
    </submittedName>
</protein>
<dbReference type="InterPro" id="IPR004090">
    <property type="entry name" value="Chemotax_Me-accpt_rcpt"/>
</dbReference>
<feature type="domain" description="Methyl-accepting transducer" evidence="7">
    <location>
        <begin position="364"/>
        <end position="593"/>
    </location>
</feature>
<dbReference type="InterPro" id="IPR003660">
    <property type="entry name" value="HAMP_dom"/>
</dbReference>
<gene>
    <name evidence="9" type="ordered locus">CFU_0924</name>
</gene>
<name>G0AIH3_COLFT</name>
<evidence type="ECO:0000259" key="8">
    <source>
        <dbReference type="PROSITE" id="PS50885"/>
    </source>
</evidence>
<dbReference type="InterPro" id="IPR051310">
    <property type="entry name" value="MCP_chemotaxis"/>
</dbReference>
<dbReference type="InterPro" id="IPR004089">
    <property type="entry name" value="MCPsignal_dom"/>
</dbReference>
<dbReference type="CDD" id="cd19411">
    <property type="entry name" value="MCP2201-like_sensor"/>
    <property type="match status" value="1"/>
</dbReference>
<keyword evidence="6" id="KW-0812">Transmembrane</keyword>
<evidence type="ECO:0000256" key="1">
    <source>
        <dbReference type="ARBA" id="ARBA00004370"/>
    </source>
</evidence>
<dbReference type="GO" id="GO:0004888">
    <property type="term" value="F:transmembrane signaling receptor activity"/>
    <property type="evidence" value="ECO:0007669"/>
    <property type="project" value="InterPro"/>
</dbReference>
<dbReference type="CDD" id="cd06225">
    <property type="entry name" value="HAMP"/>
    <property type="match status" value="1"/>
</dbReference>
<dbReference type="PROSITE" id="PS50111">
    <property type="entry name" value="CHEMOTAXIS_TRANSDUC_2"/>
    <property type="match status" value="1"/>
</dbReference>
<dbReference type="PROSITE" id="PS50885">
    <property type="entry name" value="HAMP"/>
    <property type="match status" value="1"/>
</dbReference>
<keyword evidence="4" id="KW-0807">Transducer</keyword>
<dbReference type="Pfam" id="PF00672">
    <property type="entry name" value="HAMP"/>
    <property type="match status" value="1"/>
</dbReference>
<evidence type="ECO:0000313" key="9">
    <source>
        <dbReference type="EMBL" id="AEK60756.1"/>
    </source>
</evidence>
<proteinExistence type="inferred from homology"/>
<dbReference type="Pfam" id="PF00015">
    <property type="entry name" value="MCPsignal"/>
    <property type="match status" value="1"/>
</dbReference>
<feature type="transmembrane region" description="Helical" evidence="6">
    <location>
        <begin position="285"/>
        <end position="306"/>
    </location>
</feature>
<dbReference type="SMART" id="SM00304">
    <property type="entry name" value="HAMP"/>
    <property type="match status" value="1"/>
</dbReference>
<dbReference type="PANTHER" id="PTHR43531:SF14">
    <property type="entry name" value="METHYL-ACCEPTING CHEMOTAXIS PROTEIN I-RELATED"/>
    <property type="match status" value="1"/>
</dbReference>
<evidence type="ECO:0000313" key="10">
    <source>
        <dbReference type="Proteomes" id="UP000008392"/>
    </source>
</evidence>
<dbReference type="KEGG" id="cfu:CFU_0924"/>
<comment type="subcellular location">
    <subcellularLocation>
        <location evidence="1">Membrane</location>
    </subcellularLocation>
</comment>
<organism evidence="9 10">
    <name type="scientific">Collimonas fungivorans (strain Ter331)</name>
    <dbReference type="NCBI Taxonomy" id="1005048"/>
    <lineage>
        <taxon>Bacteria</taxon>
        <taxon>Pseudomonadati</taxon>
        <taxon>Pseudomonadota</taxon>
        <taxon>Betaproteobacteria</taxon>
        <taxon>Burkholderiales</taxon>
        <taxon>Oxalobacteraceae</taxon>
        <taxon>Collimonas</taxon>
    </lineage>
</organism>
<keyword evidence="2" id="KW-0488">Methylation</keyword>
<dbReference type="SUPFAM" id="SSF58104">
    <property type="entry name" value="Methyl-accepting chemotaxis protein (MCP) signaling domain"/>
    <property type="match status" value="1"/>
</dbReference>
<evidence type="ECO:0000259" key="7">
    <source>
        <dbReference type="PROSITE" id="PS50111"/>
    </source>
</evidence>
<evidence type="ECO:0000256" key="2">
    <source>
        <dbReference type="ARBA" id="ARBA00022481"/>
    </source>
</evidence>
<reference evidence="9 10" key="2">
    <citation type="journal article" date="2006" name="J. Microbiol. Methods">
        <title>Genomic flank-sequencing of plasposon insertion sites for rapid identification of functional genes.</title>
        <authorList>
            <person name="Leveau J.H."/>
            <person name="Gerards S."/>
            <person name="Fritsche K."/>
            <person name="Zondag G."/>
            <person name="van Veen J.A."/>
        </authorList>
    </citation>
    <scope>NUCLEOTIDE SEQUENCE [LARGE SCALE GENOMIC DNA]</scope>
    <source>
        <strain evidence="9 10">Ter331</strain>
    </source>
</reference>
<feature type="compositionally biased region" description="Polar residues" evidence="5">
    <location>
        <begin position="64"/>
        <end position="89"/>
    </location>
</feature>
<dbReference type="eggNOG" id="COG3850">
    <property type="taxonomic scope" value="Bacteria"/>
</dbReference>
<reference evidence="9 10" key="1">
    <citation type="journal article" date="2004" name="Environ. Microbiol.">
        <title>Phylogeny-function analysis of (meta)genomic libraries: screening for expression of ribosomal RNA genes by large-insert library fluorescent in situ hybridization (LIL-FISH).</title>
        <authorList>
            <person name="Leveau J.H."/>
            <person name="Gerards S."/>
            <person name="de Boer W."/>
            <person name="van Veen J.A."/>
        </authorList>
    </citation>
    <scope>NUCLEOTIDE SEQUENCE [LARGE SCALE GENOMIC DNA]</scope>
    <source>
        <strain evidence="9 10">Ter331</strain>
    </source>
</reference>
<feature type="region of interest" description="Disordered" evidence="5">
    <location>
        <begin position="59"/>
        <end position="90"/>
    </location>
</feature>
<dbReference type="GO" id="GO:0007165">
    <property type="term" value="P:signal transduction"/>
    <property type="evidence" value="ECO:0007669"/>
    <property type="project" value="UniProtKB-KW"/>
</dbReference>
<keyword evidence="6" id="KW-1133">Transmembrane helix</keyword>
<dbReference type="GO" id="GO:0005886">
    <property type="term" value="C:plasma membrane"/>
    <property type="evidence" value="ECO:0007669"/>
    <property type="project" value="TreeGrafter"/>
</dbReference>
<reference evidence="9 10" key="4">
    <citation type="journal article" date="2010" name="Environ. Microbiol.">
        <title>The bacterial genus Collimonas: mycophagy, weathering and other adaptive solutions to life in oligotrophic soil environments.</title>
        <authorList>
            <person name="Leveau J.H."/>
            <person name="Uroz S."/>
            <person name="de Boer W."/>
        </authorList>
    </citation>
    <scope>NUCLEOTIDE SEQUENCE [LARGE SCALE GENOMIC DNA]</scope>
    <source>
        <strain evidence="9 10">Ter331</strain>
    </source>
</reference>
<feature type="domain" description="HAMP" evidence="8">
    <location>
        <begin position="307"/>
        <end position="359"/>
    </location>
</feature>
<dbReference type="PRINTS" id="PR00260">
    <property type="entry name" value="CHEMTRNSDUCR"/>
</dbReference>
<dbReference type="FunFam" id="1.10.287.950:FF:000001">
    <property type="entry name" value="Methyl-accepting chemotaxis sensory transducer"/>
    <property type="match status" value="1"/>
</dbReference>
<dbReference type="CDD" id="cd11386">
    <property type="entry name" value="MCP_signal"/>
    <property type="match status" value="1"/>
</dbReference>
<dbReference type="InterPro" id="IPR024478">
    <property type="entry name" value="HlyB_4HB_MCP"/>
</dbReference>
<dbReference type="STRING" id="1005048.CFU_0924"/>
<sequence>MMPTLRLLKNLLFIDYPFLVRRSEAARCILPNSWQSKSITTTFAKVEGLEAGPAVLGPEETAQPAVNTNRKAAGQNPLSRTNGSRATETPSEKKTMTWFYNLKIATKLLLSFALILMLTLVLGVASITQLGQVNATTNEINSNWLPSVRMLLTLKSNLALLRNVEMQHVMSNDAADMDKSAQFIGDIRGDVQKTLSEYAPLVSEEERAVYDQLKDKIPRYLEMDKKIVDISRAFRKDDAIKEIRGDSLAAIVELDKQVERLVKINSDGSAASAKDGEAIYNKARFWMIGLMIAMLLLGFALALWIARVVAQPLEFAVDVARRVAGGDLTADIEVRSSDETGQLMQALKDMNHSLQKIVGEVRSGTDTIATASGQIAAGNQNLSQRTEQQASSLEETAASMEQLTSTVKQNADNASQANQLAVSASEVALHGGTVVTQVVSTMGAINTSSKKIVDIIGVIDGIAFQTNILALNAAVEAARAGEQGRGFAVVAAEVRSLAQRSAAAAKEIKGLIDDSVEKVGLGTRLVDQAGSTMEEIVASVRRVTDIMGEITAASQEQTAGIEQINQAISQMDQVTQQNAALVEEAAAAAASLQDQAGALAGVVGAFKLERAHNAAQANRMIDITPHAQMLRGAAA</sequence>
<dbReference type="GO" id="GO:0006935">
    <property type="term" value="P:chemotaxis"/>
    <property type="evidence" value="ECO:0007669"/>
    <property type="project" value="InterPro"/>
</dbReference>
<comment type="similarity">
    <text evidence="3">Belongs to the methyl-accepting chemotaxis (MCP) protein family.</text>
</comment>
<reference evidence="9 10" key="3">
    <citation type="journal article" date="2008" name="FEMS Microbiol. Ecol.">
        <title>Identification and characterization of genes underlying chitinolysis in Collimonas fungivorans Ter331.</title>
        <authorList>
            <person name="Fritsche K."/>
            <person name="de Boer W."/>
            <person name="Gerards S."/>
            <person name="van den Berg M."/>
            <person name="van Veen J.A."/>
            <person name="Leveau J.H."/>
        </authorList>
    </citation>
    <scope>NUCLEOTIDE SEQUENCE [LARGE SCALE GENOMIC DNA]</scope>
    <source>
        <strain evidence="9 10">Ter331</strain>
    </source>
</reference>
<dbReference type="HOGENOM" id="CLU_000445_107_16_4"/>
<dbReference type="Pfam" id="PF12729">
    <property type="entry name" value="4HB_MCP_1"/>
    <property type="match status" value="1"/>
</dbReference>
<evidence type="ECO:0000256" key="5">
    <source>
        <dbReference type="SAM" id="MobiDB-lite"/>
    </source>
</evidence>
<keyword evidence="10" id="KW-1185">Reference proteome</keyword>
<dbReference type="Gene3D" id="1.10.287.950">
    <property type="entry name" value="Methyl-accepting chemotaxis protein"/>
    <property type="match status" value="1"/>
</dbReference>
<reference evidence="9 10" key="5">
    <citation type="journal article" date="2011" name="ISME J.">
        <title>Dual transcriptional profiling of a bacterial/fungal confrontation: Collimonas fungivorans versus Aspergillus niger.</title>
        <authorList>
            <person name="Mela F."/>
            <person name="Fritsche K."/>
            <person name="de Boer W."/>
            <person name="van Veen J.A."/>
            <person name="de Graaff L.H."/>
            <person name="van den Berg M."/>
            <person name="Leveau J.H."/>
        </authorList>
    </citation>
    <scope>NUCLEOTIDE SEQUENCE [LARGE SCALE GENOMIC DNA]</scope>
    <source>
        <strain evidence="9 10">Ter331</strain>
    </source>
</reference>
<feature type="transmembrane region" description="Helical" evidence="6">
    <location>
        <begin position="108"/>
        <end position="131"/>
    </location>
</feature>
<evidence type="ECO:0000256" key="6">
    <source>
        <dbReference type="SAM" id="Phobius"/>
    </source>
</evidence>
<evidence type="ECO:0000256" key="4">
    <source>
        <dbReference type="PROSITE-ProRule" id="PRU00284"/>
    </source>
</evidence>
<dbReference type="PANTHER" id="PTHR43531">
    <property type="entry name" value="PROTEIN ICFG"/>
    <property type="match status" value="1"/>
</dbReference>
<accession>G0AIH3</accession>
<dbReference type="SMART" id="SM00283">
    <property type="entry name" value="MA"/>
    <property type="match status" value="1"/>
</dbReference>
<dbReference type="eggNOG" id="COG0840">
    <property type="taxonomic scope" value="Bacteria"/>
</dbReference>
<evidence type="ECO:0000256" key="3">
    <source>
        <dbReference type="ARBA" id="ARBA00029447"/>
    </source>
</evidence>
<dbReference type="EMBL" id="CP002745">
    <property type="protein sequence ID" value="AEK60756.1"/>
    <property type="molecule type" value="Genomic_DNA"/>
</dbReference>
<dbReference type="InterPro" id="IPR047347">
    <property type="entry name" value="YvaQ-like_sensor"/>
</dbReference>